<keyword evidence="1 4" id="KW-0315">Glutamine amidotransferase</keyword>
<dbReference type="InterPro" id="IPR052373">
    <property type="entry name" value="Gamma-glu_amide_hydrolase"/>
</dbReference>
<name>A0ABP0CW52_9PEZI</name>
<dbReference type="CDD" id="cd01908">
    <property type="entry name" value="YafJ"/>
    <property type="match status" value="1"/>
</dbReference>
<dbReference type="InterPro" id="IPR026869">
    <property type="entry name" value="EgtC-like"/>
</dbReference>
<evidence type="ECO:0000313" key="5">
    <source>
        <dbReference type="Proteomes" id="UP001642482"/>
    </source>
</evidence>
<dbReference type="Gene3D" id="3.60.20.10">
    <property type="entry name" value="Glutamine Phosphoribosylpyrophosphate, subunit 1, domain 1"/>
    <property type="match status" value="1"/>
</dbReference>
<proteinExistence type="predicted"/>
<sequence>MCRFLVYKGSDEILLSKLILDPTHSILKQSFDARLRLDTRRGQNNADGFGIGFYTDPKLGQTPCLFRSTIPAWNCSNLERIASKTASRLVFAHVRAATDGTLSEDNCHPFSHGSLMFMHNGGLGGWKHIKRRLTERLADKWYHVVNGGTDSEWAFALFLDTLERMGCNPSAQPEKGFGPEILRKAMLRTIAIINEMIDQIPESTIHAENVDTRSLLNFVLSDGHSVICTRYINSSTDQAASLYYSSGSQWEKRLAAGNDKDYQMQRRDKGADVVLVASEPLTFERESWVNVPTNSILTIHGQTVMVHPIVDAYSNRGPAHSRSAAFVQTKGLVANEKISLLPRTASPFPGVATPEPVELPKKHGPTIPLNAFRPRNVEYSNSTSNSAWPNVPYASTSAAGSTAAAASGSISGAQADNQASASAPPPLVRQQSGNSPAQGNIKKKRMSLNELEQVHGLGPGGFNDTDPITPITPAEPPRNNYGDPNKIARFFPELTLST</sequence>
<reference evidence="4 5" key="1">
    <citation type="submission" date="2024-01" db="EMBL/GenBank/DDBJ databases">
        <authorList>
            <person name="Allen C."/>
            <person name="Tagirdzhanova G."/>
        </authorList>
    </citation>
    <scope>NUCLEOTIDE SEQUENCE [LARGE SCALE GENOMIC DNA]</scope>
</reference>
<dbReference type="InterPro" id="IPR017932">
    <property type="entry name" value="GATase_2_dom"/>
</dbReference>
<keyword evidence="5" id="KW-1185">Reference proteome</keyword>
<dbReference type="PANTHER" id="PTHR43187:SF1">
    <property type="entry name" value="GLUTAMINE AMIDOTRANSFERASE DUG3-RELATED"/>
    <property type="match status" value="1"/>
</dbReference>
<dbReference type="PROSITE" id="PS51278">
    <property type="entry name" value="GATASE_TYPE_2"/>
    <property type="match status" value="1"/>
</dbReference>
<evidence type="ECO:0000313" key="4">
    <source>
        <dbReference type="EMBL" id="CAK7236379.1"/>
    </source>
</evidence>
<feature type="compositionally biased region" description="Polar residues" evidence="2">
    <location>
        <begin position="429"/>
        <end position="438"/>
    </location>
</feature>
<evidence type="ECO:0000256" key="1">
    <source>
        <dbReference type="ARBA" id="ARBA00022962"/>
    </source>
</evidence>
<evidence type="ECO:0000256" key="2">
    <source>
        <dbReference type="SAM" id="MobiDB-lite"/>
    </source>
</evidence>
<feature type="domain" description="Glutamine amidotransferase type-2" evidence="3">
    <location>
        <begin position="2"/>
        <end position="309"/>
    </location>
</feature>
<dbReference type="Proteomes" id="UP001642482">
    <property type="component" value="Unassembled WGS sequence"/>
</dbReference>
<dbReference type="EMBL" id="CAWUHD010000162">
    <property type="protein sequence ID" value="CAK7236379.1"/>
    <property type="molecule type" value="Genomic_DNA"/>
</dbReference>
<feature type="region of interest" description="Disordered" evidence="2">
    <location>
        <begin position="454"/>
        <end position="486"/>
    </location>
</feature>
<dbReference type="SUPFAM" id="SSF56235">
    <property type="entry name" value="N-terminal nucleophile aminohydrolases (Ntn hydrolases)"/>
    <property type="match status" value="1"/>
</dbReference>
<protein>
    <submittedName>
        <fullName evidence="4">Glutamine amidotransferase subunit</fullName>
    </submittedName>
</protein>
<gene>
    <name evidence="4" type="primary">DUG3</name>
    <name evidence="4" type="ORF">SEUCBS140593_009601</name>
</gene>
<organism evidence="4 5">
    <name type="scientific">Sporothrix eucalyptigena</name>
    <dbReference type="NCBI Taxonomy" id="1812306"/>
    <lineage>
        <taxon>Eukaryota</taxon>
        <taxon>Fungi</taxon>
        <taxon>Dikarya</taxon>
        <taxon>Ascomycota</taxon>
        <taxon>Pezizomycotina</taxon>
        <taxon>Sordariomycetes</taxon>
        <taxon>Sordariomycetidae</taxon>
        <taxon>Ophiostomatales</taxon>
        <taxon>Ophiostomataceae</taxon>
        <taxon>Sporothrix</taxon>
    </lineage>
</organism>
<dbReference type="InterPro" id="IPR029055">
    <property type="entry name" value="Ntn_hydrolases_N"/>
</dbReference>
<evidence type="ECO:0000259" key="3">
    <source>
        <dbReference type="PROSITE" id="PS51278"/>
    </source>
</evidence>
<feature type="region of interest" description="Disordered" evidence="2">
    <location>
        <begin position="349"/>
        <end position="371"/>
    </location>
</feature>
<dbReference type="Pfam" id="PF13230">
    <property type="entry name" value="GATase_4"/>
    <property type="match status" value="1"/>
</dbReference>
<comment type="caution">
    <text evidence="4">The sequence shown here is derived from an EMBL/GenBank/DDBJ whole genome shotgun (WGS) entry which is preliminary data.</text>
</comment>
<accession>A0ABP0CW52</accession>
<feature type="region of interest" description="Disordered" evidence="2">
    <location>
        <begin position="415"/>
        <end position="440"/>
    </location>
</feature>
<dbReference type="PANTHER" id="PTHR43187">
    <property type="entry name" value="GLUTAMINE AMIDOTRANSFERASE DUG3-RELATED"/>
    <property type="match status" value="1"/>
</dbReference>